<name>A0ACB9K4X8_9ASTR</name>
<reference evidence="1 2" key="2">
    <citation type="journal article" date="2022" name="Mol. Ecol. Resour.">
        <title>The genomes of chicory, endive, great burdock and yacon provide insights into Asteraceae paleo-polyploidization history and plant inulin production.</title>
        <authorList>
            <person name="Fan W."/>
            <person name="Wang S."/>
            <person name="Wang H."/>
            <person name="Wang A."/>
            <person name="Jiang F."/>
            <person name="Liu H."/>
            <person name="Zhao H."/>
            <person name="Xu D."/>
            <person name="Zhang Y."/>
        </authorList>
    </citation>
    <scope>NUCLEOTIDE SEQUENCE [LARGE SCALE GENOMIC DNA]</scope>
    <source>
        <strain evidence="2">cv. Yunnan</strain>
        <tissue evidence="1">Leaves</tissue>
    </source>
</reference>
<comment type="caution">
    <text evidence="1">The sequence shown here is derived from an EMBL/GenBank/DDBJ whole genome shotgun (WGS) entry which is preliminary data.</text>
</comment>
<gene>
    <name evidence="1" type="ORF">L1987_01459</name>
</gene>
<protein>
    <submittedName>
        <fullName evidence="1">Uncharacterized protein</fullName>
    </submittedName>
</protein>
<evidence type="ECO:0000313" key="2">
    <source>
        <dbReference type="Proteomes" id="UP001056120"/>
    </source>
</evidence>
<reference evidence="2" key="1">
    <citation type="journal article" date="2022" name="Mol. Ecol. Resour.">
        <title>The genomes of chicory, endive, great burdock and yacon provide insights into Asteraceae palaeo-polyploidization history and plant inulin production.</title>
        <authorList>
            <person name="Fan W."/>
            <person name="Wang S."/>
            <person name="Wang H."/>
            <person name="Wang A."/>
            <person name="Jiang F."/>
            <person name="Liu H."/>
            <person name="Zhao H."/>
            <person name="Xu D."/>
            <person name="Zhang Y."/>
        </authorList>
    </citation>
    <scope>NUCLEOTIDE SEQUENCE [LARGE SCALE GENOMIC DNA]</scope>
    <source>
        <strain evidence="2">cv. Yunnan</strain>
    </source>
</reference>
<sequence>MMSSLLGVRFWSRKRTWFHGVKFMNIQIDSCFLFFLFSYNIGNDCRPVLTASGFSSLYIFSFRFLSIFYV</sequence>
<proteinExistence type="predicted"/>
<accession>A0ACB9K4X8</accession>
<dbReference type="Proteomes" id="UP001056120">
    <property type="component" value="Linkage Group LG01"/>
</dbReference>
<keyword evidence="2" id="KW-1185">Reference proteome</keyword>
<organism evidence="1 2">
    <name type="scientific">Smallanthus sonchifolius</name>
    <dbReference type="NCBI Taxonomy" id="185202"/>
    <lineage>
        <taxon>Eukaryota</taxon>
        <taxon>Viridiplantae</taxon>
        <taxon>Streptophyta</taxon>
        <taxon>Embryophyta</taxon>
        <taxon>Tracheophyta</taxon>
        <taxon>Spermatophyta</taxon>
        <taxon>Magnoliopsida</taxon>
        <taxon>eudicotyledons</taxon>
        <taxon>Gunneridae</taxon>
        <taxon>Pentapetalae</taxon>
        <taxon>asterids</taxon>
        <taxon>campanulids</taxon>
        <taxon>Asterales</taxon>
        <taxon>Asteraceae</taxon>
        <taxon>Asteroideae</taxon>
        <taxon>Heliantheae alliance</taxon>
        <taxon>Millerieae</taxon>
        <taxon>Smallanthus</taxon>
    </lineage>
</organism>
<evidence type="ECO:0000313" key="1">
    <source>
        <dbReference type="EMBL" id="KAI3827386.1"/>
    </source>
</evidence>
<dbReference type="EMBL" id="CM042018">
    <property type="protein sequence ID" value="KAI3827386.1"/>
    <property type="molecule type" value="Genomic_DNA"/>
</dbReference>